<evidence type="ECO:0000259" key="1">
    <source>
        <dbReference type="Pfam" id="PF15995"/>
    </source>
</evidence>
<comment type="caution">
    <text evidence="2">The sequence shown here is derived from an EMBL/GenBank/DDBJ whole genome shotgun (WGS) entry which is preliminary data.</text>
</comment>
<name>A0A6G0T0B0_APHGL</name>
<gene>
    <name evidence="2" type="ORF">AGLY_015845</name>
</gene>
<dbReference type="AlphaFoldDB" id="A0A6G0T0B0"/>
<dbReference type="PANTHER" id="PTHR41967">
    <property type="entry name" value="FI19406P1-RELATED"/>
    <property type="match status" value="1"/>
</dbReference>
<evidence type="ECO:0000313" key="3">
    <source>
        <dbReference type="Proteomes" id="UP000475862"/>
    </source>
</evidence>
<evidence type="ECO:0000313" key="2">
    <source>
        <dbReference type="EMBL" id="KAE9523785.1"/>
    </source>
</evidence>
<sequence length="565" mass="64591">MTAIWFQKIFYVLSPLSTLLQTRHLDLLAGVNSINDAKESIQKLRKNDSIMEYLTNEYFNDTTIGVMKDMALFKDDTMQRIEDKIGKEEEWQKQEDASPTTSHEFMVSETWRSGRWSTVSNSSTMTENTTSYNRTRLIGPQLPPTRDRWLEKPFGWLSANFKASNISIDSTGEFSDSTAVETNPHNTVVVIDFDSSVDQFECNKTIRDGAIKPNRDQEDADESDDDAVLSETLRDLNVIHIDGVEEKICQVFRKYGASMVPSQQQQHLSVFSSGTGITVAKIDRTKHTNTPSMKGIQGTPQPSVVRKAVKGHSSVIALGKKMSVLDLQPNDRDIHDVTVHDNDNVNYNDIVLDGGVDGGSVADRECDHGVFTSELQPPLINEDGSVNMTRLHAVIHKLPNWKQLRVVLKLMSIMGDPIADFPEIIELNKLRRWYELRINENKHMTSRMKQKLMFESINAWSAPRPKLTSVNVPNNLMQSENKIDAMKITWNQLNEIKRKIKKTKSEYTLKLKGMAMNNSRTVYQTMHNDYYNSRLGRNFKQSYYDYFPAKEDDCLFEYVADIMKT</sequence>
<dbReference type="InterPro" id="IPR031936">
    <property type="entry name" value="DUF4771"/>
</dbReference>
<keyword evidence="3" id="KW-1185">Reference proteome</keyword>
<feature type="domain" description="DUF4771" evidence="1">
    <location>
        <begin position="449"/>
        <end position="553"/>
    </location>
</feature>
<reference evidence="2 3" key="1">
    <citation type="submission" date="2019-08" db="EMBL/GenBank/DDBJ databases">
        <title>The genome of the soybean aphid Biotype 1, its phylome, world population structure and adaptation to the North American continent.</title>
        <authorList>
            <person name="Giordano R."/>
            <person name="Donthu R.K."/>
            <person name="Hernandez A.G."/>
            <person name="Wright C.L."/>
            <person name="Zimin A.V."/>
        </authorList>
    </citation>
    <scope>NUCLEOTIDE SEQUENCE [LARGE SCALE GENOMIC DNA]</scope>
    <source>
        <tissue evidence="2">Whole aphids</tissue>
    </source>
</reference>
<dbReference type="Pfam" id="PF15995">
    <property type="entry name" value="DUF4771"/>
    <property type="match status" value="1"/>
</dbReference>
<accession>A0A6G0T0B0</accession>
<dbReference type="EMBL" id="VYZN01000076">
    <property type="protein sequence ID" value="KAE9523785.1"/>
    <property type="molecule type" value="Genomic_DNA"/>
</dbReference>
<proteinExistence type="predicted"/>
<organism evidence="2 3">
    <name type="scientific">Aphis glycines</name>
    <name type="common">Soybean aphid</name>
    <dbReference type="NCBI Taxonomy" id="307491"/>
    <lineage>
        <taxon>Eukaryota</taxon>
        <taxon>Metazoa</taxon>
        <taxon>Ecdysozoa</taxon>
        <taxon>Arthropoda</taxon>
        <taxon>Hexapoda</taxon>
        <taxon>Insecta</taxon>
        <taxon>Pterygota</taxon>
        <taxon>Neoptera</taxon>
        <taxon>Paraneoptera</taxon>
        <taxon>Hemiptera</taxon>
        <taxon>Sternorrhyncha</taxon>
        <taxon>Aphidomorpha</taxon>
        <taxon>Aphidoidea</taxon>
        <taxon>Aphididae</taxon>
        <taxon>Aphidini</taxon>
        <taxon>Aphis</taxon>
        <taxon>Aphis</taxon>
    </lineage>
</organism>
<dbReference type="OrthoDB" id="6613664at2759"/>
<dbReference type="PANTHER" id="PTHR41967:SF6">
    <property type="entry name" value="FI19406P1-RELATED"/>
    <property type="match status" value="1"/>
</dbReference>
<dbReference type="Proteomes" id="UP000475862">
    <property type="component" value="Unassembled WGS sequence"/>
</dbReference>
<protein>
    <recommendedName>
        <fullName evidence="1">DUF4771 domain-containing protein</fullName>
    </recommendedName>
</protein>